<dbReference type="SUPFAM" id="SSF48452">
    <property type="entry name" value="TPR-like"/>
    <property type="match status" value="1"/>
</dbReference>
<dbReference type="PANTHER" id="PTHR47691:SF3">
    <property type="entry name" value="HTH-TYPE TRANSCRIPTIONAL REGULATOR RV0890C-RELATED"/>
    <property type="match status" value="1"/>
</dbReference>
<dbReference type="InterPro" id="IPR036388">
    <property type="entry name" value="WH-like_DNA-bd_sf"/>
</dbReference>
<reference evidence="1" key="1">
    <citation type="submission" date="2021-04" db="EMBL/GenBank/DDBJ databases">
        <title>The genome sequence of Ideonella sp. 4Y11.</title>
        <authorList>
            <person name="Liu Y."/>
        </authorList>
    </citation>
    <scope>NUCLEOTIDE SEQUENCE</scope>
    <source>
        <strain evidence="1">4Y11</strain>
    </source>
</reference>
<protein>
    <recommendedName>
        <fullName evidence="3">Bacterial transcriptional activator domain-containing protein</fullName>
    </recommendedName>
</protein>
<dbReference type="RefSeq" id="WP_210803662.1">
    <property type="nucleotide sequence ID" value="NZ_JAGQDE010000020.1"/>
</dbReference>
<dbReference type="Gene3D" id="3.40.50.300">
    <property type="entry name" value="P-loop containing nucleotide triphosphate hydrolases"/>
    <property type="match status" value="1"/>
</dbReference>
<proteinExistence type="predicted"/>
<dbReference type="EMBL" id="JAGQDE010000020">
    <property type="protein sequence ID" value="MBQ0960988.1"/>
    <property type="molecule type" value="Genomic_DNA"/>
</dbReference>
<dbReference type="InterPro" id="IPR016032">
    <property type="entry name" value="Sig_transdc_resp-reg_C-effctor"/>
</dbReference>
<keyword evidence="2" id="KW-1185">Reference proteome</keyword>
<evidence type="ECO:0000313" key="1">
    <source>
        <dbReference type="EMBL" id="MBQ0960988.1"/>
    </source>
</evidence>
<dbReference type="GO" id="GO:0003677">
    <property type="term" value="F:DNA binding"/>
    <property type="evidence" value="ECO:0007669"/>
    <property type="project" value="InterPro"/>
</dbReference>
<organism evidence="1 2">
    <name type="scientific">Ideonella aquatica</name>
    <dbReference type="NCBI Taxonomy" id="2824119"/>
    <lineage>
        <taxon>Bacteria</taxon>
        <taxon>Pseudomonadati</taxon>
        <taxon>Pseudomonadota</taxon>
        <taxon>Betaproteobacteria</taxon>
        <taxon>Burkholderiales</taxon>
        <taxon>Sphaerotilaceae</taxon>
        <taxon>Ideonella</taxon>
    </lineage>
</organism>
<dbReference type="Gene3D" id="1.25.40.10">
    <property type="entry name" value="Tetratricopeptide repeat domain"/>
    <property type="match status" value="1"/>
</dbReference>
<dbReference type="GO" id="GO:0006355">
    <property type="term" value="P:regulation of DNA-templated transcription"/>
    <property type="evidence" value="ECO:0007669"/>
    <property type="project" value="InterPro"/>
</dbReference>
<evidence type="ECO:0000313" key="2">
    <source>
        <dbReference type="Proteomes" id="UP000678374"/>
    </source>
</evidence>
<dbReference type="SUPFAM" id="SSF52540">
    <property type="entry name" value="P-loop containing nucleoside triphosphate hydrolases"/>
    <property type="match status" value="1"/>
</dbReference>
<dbReference type="PANTHER" id="PTHR47691">
    <property type="entry name" value="REGULATOR-RELATED"/>
    <property type="match status" value="1"/>
</dbReference>
<sequence length="899" mass="97421">MQPVDPPASHRPASASPRWYLRLLGTATLDDGQGGERHRWPSRAALLLLARLALWPRRVHPREELVELLWPGVAQEVGRNRLRQVLSTLRAQLEPVGAPAVLQADRHALRLLPGALGCDAQDFERLLAGRRDAEAAALYGGELLPGLYDDWVADERLRLEALHERLQARHTGAPPPPVPLALTTRPRSGALPRYLTRFFADDIALSRLRAALDSAPALVLRGPGGAGKTRCAVELMRSLPQDLPVLFVDLSACTDAAAMAEAVATAMPAAPDTAWTLCERLAATDGWLVLDNFEQLPADADALLGQWLRASPWLRVLVTSRRALALPGLQELAPPPLGPVPGAGLSHEALARHPAVALFVDRARAVRPDFHLHAGNAAAVAALVSALDGLPLALELAAARVRSLPPAELLTLLSGAAGTPHLDLVGRPRQPGAPPRQASLRTVVDWSWRLLPPPLAELAAALGSLSAPFTRGLAQTLADPALTPAELADALDELVAQSLLQRLPELHTDEPARYAMAVPVQQFALLQGTPELRQTHRQRLRQGLLAWAACWSATPPLAEARARLPHLAAALDGADAAFAQAWLGAWRPVLHHLWLDRPTLARLSLLCAGVPAEAVALATLAWQWHLAGDPTEARRWACTALQAARRGPPAARALARWTRLVIDWRDCEDPPRLRRHLDRALAAMPLDAPALCSLLRQLDGAVAEVHGHDPARGGQRLQDALAAAQASGNAYLQLACRYRLASWLARRGHAVEAMAGLDEAARQSEALGDRETLSSVFNTRGNLQLRLRRPAEAAASLREAVRQAWEVRSGLDLAYALWNLPRALARLPGQAVLALQLLAFAAAWWDRHYGRLTAAERRFVRRVRRLASAQGEPGQARWLWASAESWTLDEAVARALAND</sequence>
<dbReference type="AlphaFoldDB" id="A0A941BLI1"/>
<accession>A0A941BLI1</accession>
<comment type="caution">
    <text evidence="1">The sequence shown here is derived from an EMBL/GenBank/DDBJ whole genome shotgun (WGS) entry which is preliminary data.</text>
</comment>
<dbReference type="InterPro" id="IPR027417">
    <property type="entry name" value="P-loop_NTPase"/>
</dbReference>
<dbReference type="Proteomes" id="UP000678374">
    <property type="component" value="Unassembled WGS sequence"/>
</dbReference>
<dbReference type="Gene3D" id="1.10.10.10">
    <property type="entry name" value="Winged helix-like DNA-binding domain superfamily/Winged helix DNA-binding domain"/>
    <property type="match status" value="1"/>
</dbReference>
<name>A0A941BLI1_9BURK</name>
<dbReference type="InterPro" id="IPR011990">
    <property type="entry name" value="TPR-like_helical_dom_sf"/>
</dbReference>
<gene>
    <name evidence="1" type="ORF">KAK06_18680</name>
</gene>
<evidence type="ECO:0008006" key="3">
    <source>
        <dbReference type="Google" id="ProtNLM"/>
    </source>
</evidence>
<dbReference type="SUPFAM" id="SSF46894">
    <property type="entry name" value="C-terminal effector domain of the bipartite response regulators"/>
    <property type="match status" value="1"/>
</dbReference>